<gene>
    <name evidence="2" type="ORF">K435DRAFT_929890</name>
</gene>
<feature type="region of interest" description="Disordered" evidence="1">
    <location>
        <begin position="1"/>
        <end position="185"/>
    </location>
</feature>
<sequence length="222" mass="24187">MSPEYGPSVEDASAERDPPSVEDNEPTMLQAVYDGGANAEKNPPTSPEHGPSVEDANPERNLPSVEDNEPTMLVSGHYSSKWSMTGELTQRGTLRRPQSMDPSGGANAERNPPTSPEHGPSVEDANPERNLPSVEDNEPKMLQAVYDGGANAERNPPTSPEHGPSVEDANPERNPPSVEENEPTMSLFQQAVYDGELRQRETLRRPQSMGIRVPRPKKSVTT</sequence>
<accession>A0A4S8MF45</accession>
<organism evidence="2 3">
    <name type="scientific">Dendrothele bispora (strain CBS 962.96)</name>
    <dbReference type="NCBI Taxonomy" id="1314807"/>
    <lineage>
        <taxon>Eukaryota</taxon>
        <taxon>Fungi</taxon>
        <taxon>Dikarya</taxon>
        <taxon>Basidiomycota</taxon>
        <taxon>Agaricomycotina</taxon>
        <taxon>Agaricomycetes</taxon>
        <taxon>Agaricomycetidae</taxon>
        <taxon>Agaricales</taxon>
        <taxon>Agaricales incertae sedis</taxon>
        <taxon>Dendrothele</taxon>
    </lineage>
</organism>
<evidence type="ECO:0000313" key="3">
    <source>
        <dbReference type="Proteomes" id="UP000297245"/>
    </source>
</evidence>
<feature type="region of interest" description="Disordered" evidence="1">
    <location>
        <begin position="199"/>
        <end position="222"/>
    </location>
</feature>
<keyword evidence="3" id="KW-1185">Reference proteome</keyword>
<evidence type="ECO:0000256" key="1">
    <source>
        <dbReference type="SAM" id="MobiDB-lite"/>
    </source>
</evidence>
<dbReference type="EMBL" id="ML179095">
    <property type="protein sequence ID" value="THV01022.1"/>
    <property type="molecule type" value="Genomic_DNA"/>
</dbReference>
<dbReference type="Proteomes" id="UP000297245">
    <property type="component" value="Unassembled WGS sequence"/>
</dbReference>
<name>A0A4S8MF45_DENBC</name>
<evidence type="ECO:0000313" key="2">
    <source>
        <dbReference type="EMBL" id="THV01022.1"/>
    </source>
</evidence>
<reference evidence="2 3" key="1">
    <citation type="journal article" date="2019" name="Nat. Ecol. Evol.">
        <title>Megaphylogeny resolves global patterns of mushroom evolution.</title>
        <authorList>
            <person name="Varga T."/>
            <person name="Krizsan K."/>
            <person name="Foldi C."/>
            <person name="Dima B."/>
            <person name="Sanchez-Garcia M."/>
            <person name="Sanchez-Ramirez S."/>
            <person name="Szollosi G.J."/>
            <person name="Szarkandi J.G."/>
            <person name="Papp V."/>
            <person name="Albert L."/>
            <person name="Andreopoulos W."/>
            <person name="Angelini C."/>
            <person name="Antonin V."/>
            <person name="Barry K.W."/>
            <person name="Bougher N.L."/>
            <person name="Buchanan P."/>
            <person name="Buyck B."/>
            <person name="Bense V."/>
            <person name="Catcheside P."/>
            <person name="Chovatia M."/>
            <person name="Cooper J."/>
            <person name="Damon W."/>
            <person name="Desjardin D."/>
            <person name="Finy P."/>
            <person name="Geml J."/>
            <person name="Haridas S."/>
            <person name="Hughes K."/>
            <person name="Justo A."/>
            <person name="Karasinski D."/>
            <person name="Kautmanova I."/>
            <person name="Kiss B."/>
            <person name="Kocsube S."/>
            <person name="Kotiranta H."/>
            <person name="LaButti K.M."/>
            <person name="Lechner B.E."/>
            <person name="Liimatainen K."/>
            <person name="Lipzen A."/>
            <person name="Lukacs Z."/>
            <person name="Mihaltcheva S."/>
            <person name="Morgado L.N."/>
            <person name="Niskanen T."/>
            <person name="Noordeloos M.E."/>
            <person name="Ohm R.A."/>
            <person name="Ortiz-Santana B."/>
            <person name="Ovrebo C."/>
            <person name="Racz N."/>
            <person name="Riley R."/>
            <person name="Savchenko A."/>
            <person name="Shiryaev A."/>
            <person name="Soop K."/>
            <person name="Spirin V."/>
            <person name="Szebenyi C."/>
            <person name="Tomsovsky M."/>
            <person name="Tulloss R.E."/>
            <person name="Uehling J."/>
            <person name="Grigoriev I.V."/>
            <person name="Vagvolgyi C."/>
            <person name="Papp T."/>
            <person name="Martin F.M."/>
            <person name="Miettinen O."/>
            <person name="Hibbett D.S."/>
            <person name="Nagy L.G."/>
        </authorList>
    </citation>
    <scope>NUCLEOTIDE SEQUENCE [LARGE SCALE GENOMIC DNA]</scope>
    <source>
        <strain evidence="2 3">CBS 962.96</strain>
    </source>
</reference>
<dbReference type="AlphaFoldDB" id="A0A4S8MF45"/>
<feature type="compositionally biased region" description="Polar residues" evidence="1">
    <location>
        <begin position="77"/>
        <end position="92"/>
    </location>
</feature>
<protein>
    <submittedName>
        <fullName evidence="2">Uncharacterized protein</fullName>
    </submittedName>
</protein>
<proteinExistence type="predicted"/>